<dbReference type="PANTHER" id="PTHR35332">
    <property type="entry name" value="REGULATION OF ENOLASE PROTEIN 1"/>
    <property type="match status" value="1"/>
</dbReference>
<gene>
    <name evidence="1" type="ORF">LSUE1_G004164</name>
</gene>
<dbReference type="Proteomes" id="UP000469558">
    <property type="component" value="Unassembled WGS sequence"/>
</dbReference>
<evidence type="ECO:0000313" key="2">
    <source>
        <dbReference type="Proteomes" id="UP000469558"/>
    </source>
</evidence>
<name>A0A8T9CAC4_9HELO</name>
<dbReference type="InterPro" id="IPR009784">
    <property type="entry name" value="DUF1349"/>
</dbReference>
<sequence>MASRIPFSQFANPNADVISSTSTAFQLTAESSTDIWLKPVSSPANKFNAPMLYKTVSSSSFRRARVTVSANWNTLYDQGGLILVFPQADGTQKWVKTGIEFFMDEVYVGTAVADRGADWSLSQVGIRNNEVTLEFKSQEGSLWIYVIDGEKEIPIREVTWALSLGDDLGMWVGIYCCRPSVSEEQLVVDFRGFELDIV</sequence>
<proteinExistence type="predicted"/>
<dbReference type="Gene3D" id="2.60.120.200">
    <property type="match status" value="1"/>
</dbReference>
<comment type="caution">
    <text evidence="1">The sequence shown here is derived from an EMBL/GenBank/DDBJ whole genome shotgun (WGS) entry which is preliminary data.</text>
</comment>
<organism evidence="1 2">
    <name type="scientific">Lachnellula suecica</name>
    <dbReference type="NCBI Taxonomy" id="602035"/>
    <lineage>
        <taxon>Eukaryota</taxon>
        <taxon>Fungi</taxon>
        <taxon>Dikarya</taxon>
        <taxon>Ascomycota</taxon>
        <taxon>Pezizomycotina</taxon>
        <taxon>Leotiomycetes</taxon>
        <taxon>Helotiales</taxon>
        <taxon>Lachnaceae</taxon>
        <taxon>Lachnellula</taxon>
    </lineage>
</organism>
<dbReference type="PANTHER" id="PTHR35332:SF2">
    <property type="entry name" value="REGULATION OF ENOLASE PROTEIN 1"/>
    <property type="match status" value="1"/>
</dbReference>
<keyword evidence="2" id="KW-1185">Reference proteome</keyword>
<dbReference type="EMBL" id="QGMK01000619">
    <property type="protein sequence ID" value="TVY80750.1"/>
    <property type="molecule type" value="Genomic_DNA"/>
</dbReference>
<accession>A0A8T9CAC4</accession>
<dbReference type="InterPro" id="IPR013320">
    <property type="entry name" value="ConA-like_dom_sf"/>
</dbReference>
<reference evidence="1 2" key="1">
    <citation type="submission" date="2018-05" db="EMBL/GenBank/DDBJ databases">
        <title>Genome sequencing and assembly of the regulated plant pathogen Lachnellula willkommii and related sister species for the development of diagnostic species identification markers.</title>
        <authorList>
            <person name="Giroux E."/>
            <person name="Bilodeau G."/>
        </authorList>
    </citation>
    <scope>NUCLEOTIDE SEQUENCE [LARGE SCALE GENOMIC DNA]</scope>
    <source>
        <strain evidence="1 2">CBS 268.59</strain>
    </source>
</reference>
<protein>
    <submittedName>
        <fullName evidence="1">Uncharacterized protein</fullName>
    </submittedName>
</protein>
<dbReference type="SUPFAM" id="SSF49899">
    <property type="entry name" value="Concanavalin A-like lectins/glucanases"/>
    <property type="match status" value="1"/>
</dbReference>
<evidence type="ECO:0000313" key="1">
    <source>
        <dbReference type="EMBL" id="TVY80750.1"/>
    </source>
</evidence>
<dbReference type="Pfam" id="PF07081">
    <property type="entry name" value="DUF1349"/>
    <property type="match status" value="1"/>
</dbReference>
<dbReference type="AlphaFoldDB" id="A0A8T9CAC4"/>
<dbReference type="OrthoDB" id="42525at2759"/>